<evidence type="ECO:0000256" key="1">
    <source>
        <dbReference type="ARBA" id="ARBA00022490"/>
    </source>
</evidence>
<dbReference type="PANTHER" id="PTHR14005:SF0">
    <property type="entry name" value="EUKARYOTIC TRANSLATION INITIATION FACTOR 3 SUBUNIT A"/>
    <property type="match status" value="1"/>
</dbReference>
<evidence type="ECO:0000256" key="2">
    <source>
        <dbReference type="ARBA" id="ARBA00022540"/>
    </source>
</evidence>
<keyword evidence="2" id="KW-0396">Initiation factor</keyword>
<dbReference type="GO" id="GO:0003729">
    <property type="term" value="F:mRNA binding"/>
    <property type="evidence" value="ECO:0007669"/>
    <property type="project" value="TreeGrafter"/>
</dbReference>
<gene>
    <name evidence="5" type="ORF">Amon01_000627700</name>
</gene>
<dbReference type="Gene3D" id="4.10.860.10">
    <property type="entry name" value="UVR domain"/>
    <property type="match status" value="1"/>
</dbReference>
<evidence type="ECO:0000259" key="4">
    <source>
        <dbReference type="Pfam" id="PF22591"/>
    </source>
</evidence>
<organism evidence="5 6">
    <name type="scientific">Ambrosiozyma monospora</name>
    <name type="common">Yeast</name>
    <name type="synonym">Endomycopsis monosporus</name>
    <dbReference type="NCBI Taxonomy" id="43982"/>
    <lineage>
        <taxon>Eukaryota</taxon>
        <taxon>Fungi</taxon>
        <taxon>Dikarya</taxon>
        <taxon>Ascomycota</taxon>
        <taxon>Saccharomycotina</taxon>
        <taxon>Pichiomycetes</taxon>
        <taxon>Pichiales</taxon>
        <taxon>Pichiaceae</taxon>
        <taxon>Ambrosiozyma</taxon>
    </lineage>
</organism>
<dbReference type="Proteomes" id="UP001165063">
    <property type="component" value="Unassembled WGS sequence"/>
</dbReference>
<dbReference type="OrthoDB" id="18884at2759"/>
<dbReference type="InterPro" id="IPR054711">
    <property type="entry name" value="eIF3a_PCI_TPR-like"/>
</dbReference>
<sequence length="301" mass="34641">MLEENRDCLYFNIPDQVRNSLNTRINHIHKMAPHHIYRPENVRRRAEDLVAVGQPEAALQTLYNLITSKRLRNVVVADLEPIADLFVTLAVEQKNSKLAKDGLHQYKKNVQTYEGGLESVSKITTQFLDLSEKSLKEAHSKAANVQLDDAVDTNEDDEDGETLSAISPEDILLSAVSTDDSKDRSDRELVVPWLRFLWDAYRTVLDVLRNNSKLEQAYCTVASRAFSFCAKYERKTELRRLCELLRAHLQTVSQKPSDKYQVANPVDLTNPDTLHRFLDTRLEQLNTAVKLELWQESYRTR</sequence>
<accession>A0A9W6Z1E0</accession>
<dbReference type="GO" id="GO:0071541">
    <property type="term" value="C:eukaryotic translation initiation factor 3 complex, eIF3m"/>
    <property type="evidence" value="ECO:0007669"/>
    <property type="project" value="TreeGrafter"/>
</dbReference>
<keyword evidence="3" id="KW-0648">Protein biosynthesis</keyword>
<dbReference type="GO" id="GO:0001732">
    <property type="term" value="P:formation of cytoplasmic translation initiation complex"/>
    <property type="evidence" value="ECO:0007669"/>
    <property type="project" value="TreeGrafter"/>
</dbReference>
<feature type="domain" description="eIF3a PCI" evidence="4">
    <location>
        <begin position="40"/>
        <end position="300"/>
    </location>
</feature>
<evidence type="ECO:0000256" key="3">
    <source>
        <dbReference type="ARBA" id="ARBA00022917"/>
    </source>
</evidence>
<comment type="caution">
    <text evidence="5">The sequence shown here is derived from an EMBL/GenBank/DDBJ whole genome shotgun (WGS) entry which is preliminary data.</text>
</comment>
<dbReference type="EMBL" id="BSXU01003899">
    <property type="protein sequence ID" value="GMG40544.1"/>
    <property type="molecule type" value="Genomic_DNA"/>
</dbReference>
<dbReference type="InterPro" id="IPR027512">
    <property type="entry name" value="EIF3A"/>
</dbReference>
<reference evidence="5" key="1">
    <citation type="submission" date="2023-04" db="EMBL/GenBank/DDBJ databases">
        <title>Ambrosiozyma monospora NBRC 1965.</title>
        <authorList>
            <person name="Ichikawa N."/>
            <person name="Sato H."/>
            <person name="Tonouchi N."/>
        </authorList>
    </citation>
    <scope>NUCLEOTIDE SEQUENCE</scope>
    <source>
        <strain evidence="5">NBRC 1965</strain>
    </source>
</reference>
<dbReference type="Pfam" id="PF22591">
    <property type="entry name" value="eIF3a_PCI_TPR-like"/>
    <property type="match status" value="1"/>
</dbReference>
<protein>
    <submittedName>
        <fullName evidence="5">Unnamed protein product</fullName>
    </submittedName>
</protein>
<evidence type="ECO:0000313" key="6">
    <source>
        <dbReference type="Proteomes" id="UP001165063"/>
    </source>
</evidence>
<dbReference type="GO" id="GO:0002188">
    <property type="term" value="P:translation reinitiation"/>
    <property type="evidence" value="ECO:0007669"/>
    <property type="project" value="TreeGrafter"/>
</dbReference>
<dbReference type="GO" id="GO:0043614">
    <property type="term" value="C:multi-eIF complex"/>
    <property type="evidence" value="ECO:0007669"/>
    <property type="project" value="TreeGrafter"/>
</dbReference>
<name>A0A9W6Z1E0_AMBMO</name>
<dbReference type="AlphaFoldDB" id="A0A9W6Z1E0"/>
<evidence type="ECO:0000313" key="5">
    <source>
        <dbReference type="EMBL" id="GMG40544.1"/>
    </source>
</evidence>
<keyword evidence="1" id="KW-0963">Cytoplasm</keyword>
<keyword evidence="6" id="KW-1185">Reference proteome</keyword>
<dbReference type="PANTHER" id="PTHR14005">
    <property type="entry name" value="EUKARYOTIC TRANSLATION INITIATION FACTOR 3, THETA SUBUNIT"/>
    <property type="match status" value="1"/>
</dbReference>
<proteinExistence type="predicted"/>
<dbReference type="GO" id="GO:0003743">
    <property type="term" value="F:translation initiation factor activity"/>
    <property type="evidence" value="ECO:0007669"/>
    <property type="project" value="UniProtKB-KW"/>
</dbReference>
<dbReference type="GO" id="GO:0071540">
    <property type="term" value="C:eukaryotic translation initiation factor 3 complex, eIF3e"/>
    <property type="evidence" value="ECO:0007669"/>
    <property type="project" value="TreeGrafter"/>
</dbReference>